<gene>
    <name evidence="4" type="ORF">ACFODW_15485</name>
</gene>
<dbReference type="SUPFAM" id="SSF56529">
    <property type="entry name" value="FAH"/>
    <property type="match status" value="1"/>
</dbReference>
<evidence type="ECO:0000313" key="5">
    <source>
        <dbReference type="Proteomes" id="UP001595387"/>
    </source>
</evidence>
<dbReference type="EMBL" id="JBHRRZ010000038">
    <property type="protein sequence ID" value="MFC2949724.1"/>
    <property type="molecule type" value="Genomic_DNA"/>
</dbReference>
<keyword evidence="4" id="KW-0378">Hydrolase</keyword>
<keyword evidence="5" id="KW-1185">Reference proteome</keyword>
<keyword evidence="2" id="KW-0479">Metal-binding</keyword>
<sequence length="308" mass="34198">MWQWQAILHRFGILTKEKVIDLKFFTYYEGSTLKPGVKTVNGLLDISGVVSNINELVQLHSNEANWMELTGFIEEKENSSPAYLDESSITMGPCVDKPGKIICVGLNYQKHAEESGMAAPKLPVLFNKYHNTLAGTGEAITIPAHAREIDYEAELALVIGKKAKNVATEEAKDYIFGYSAANDLSARDLQFLTNQWLLGKNLDGFCPLGPYLVTHDEIQDANALDISCKVNGEVRQQSNTSDMIFNCEEIVSFISRHMTLEPGDVILTGTPEGVILGYEEERRNWLRAGDEVVVEIEGLGQLKNVLQS</sequence>
<dbReference type="InterPro" id="IPR011234">
    <property type="entry name" value="Fumarylacetoacetase-like_C"/>
</dbReference>
<dbReference type="PANTHER" id="PTHR42796">
    <property type="entry name" value="FUMARYLACETOACETATE HYDROLASE DOMAIN-CONTAINING PROTEIN 2A-RELATED"/>
    <property type="match status" value="1"/>
</dbReference>
<dbReference type="Pfam" id="PF01557">
    <property type="entry name" value="FAA_hydrolase"/>
    <property type="match status" value="1"/>
</dbReference>
<evidence type="ECO:0000256" key="1">
    <source>
        <dbReference type="ARBA" id="ARBA00010211"/>
    </source>
</evidence>
<reference evidence="5" key="1">
    <citation type="journal article" date="2019" name="Int. J. Syst. Evol. Microbiol.">
        <title>The Global Catalogue of Microorganisms (GCM) 10K type strain sequencing project: providing services to taxonomists for standard genome sequencing and annotation.</title>
        <authorList>
            <consortium name="The Broad Institute Genomics Platform"/>
            <consortium name="The Broad Institute Genome Sequencing Center for Infectious Disease"/>
            <person name="Wu L."/>
            <person name="Ma J."/>
        </authorList>
    </citation>
    <scope>NUCLEOTIDE SEQUENCE [LARGE SCALE GENOMIC DNA]</scope>
    <source>
        <strain evidence="5">KCTC 13193</strain>
    </source>
</reference>
<dbReference type="InterPro" id="IPR051121">
    <property type="entry name" value="FAH"/>
</dbReference>
<evidence type="ECO:0000259" key="3">
    <source>
        <dbReference type="Pfam" id="PF01557"/>
    </source>
</evidence>
<dbReference type="InterPro" id="IPR036663">
    <property type="entry name" value="Fumarylacetoacetase_C_sf"/>
</dbReference>
<accession>A0ABV7AA42</accession>
<proteinExistence type="inferred from homology"/>
<dbReference type="GO" id="GO:0016787">
    <property type="term" value="F:hydrolase activity"/>
    <property type="evidence" value="ECO:0007669"/>
    <property type="project" value="UniProtKB-KW"/>
</dbReference>
<dbReference type="Proteomes" id="UP001595387">
    <property type="component" value="Unassembled WGS sequence"/>
</dbReference>
<protein>
    <submittedName>
        <fullName evidence="4">Fumarylacetoacetate hydrolase family protein</fullName>
    </submittedName>
</protein>
<comment type="caution">
    <text evidence="4">The sequence shown here is derived from an EMBL/GenBank/DDBJ whole genome shotgun (WGS) entry which is preliminary data.</text>
</comment>
<evidence type="ECO:0000256" key="2">
    <source>
        <dbReference type="ARBA" id="ARBA00022723"/>
    </source>
</evidence>
<dbReference type="PANTHER" id="PTHR42796:SF4">
    <property type="entry name" value="FUMARYLACETOACETATE HYDROLASE DOMAIN-CONTAINING PROTEIN 2A"/>
    <property type="match status" value="1"/>
</dbReference>
<name>A0ABV7AA42_9BACI</name>
<organism evidence="4 5">
    <name type="scientific">Virgibacillus sediminis</name>
    <dbReference type="NCBI Taxonomy" id="202260"/>
    <lineage>
        <taxon>Bacteria</taxon>
        <taxon>Bacillati</taxon>
        <taxon>Bacillota</taxon>
        <taxon>Bacilli</taxon>
        <taxon>Bacillales</taxon>
        <taxon>Bacillaceae</taxon>
        <taxon>Virgibacillus</taxon>
    </lineage>
</organism>
<comment type="similarity">
    <text evidence="1">Belongs to the FAH family.</text>
</comment>
<evidence type="ECO:0000313" key="4">
    <source>
        <dbReference type="EMBL" id="MFC2949724.1"/>
    </source>
</evidence>
<feature type="domain" description="Fumarylacetoacetase-like C-terminal" evidence="3">
    <location>
        <begin position="100"/>
        <end position="306"/>
    </location>
</feature>
<dbReference type="Gene3D" id="3.90.850.10">
    <property type="entry name" value="Fumarylacetoacetase-like, C-terminal domain"/>
    <property type="match status" value="1"/>
</dbReference>